<keyword evidence="10" id="KW-0594">Phospholipid biosynthesis</keyword>
<sequence length="349" mass="40517">MTKFNDDVSGLFSFSPAYVEYELTLPILRQLNNDIKLHIFYILTFGFRAFFLFPLRLLLLSSSFGFAAFWCLIVYFFSLTKQRKTWIAVTYCRLFCAGTGVIAKYHNEDKIPKQPGIAVSNHLSPNDIQIICANVNPNRDYLYTVTGQKHTGIIWVIESLVERINKSIWFDRGKANDRQLFIEQIMDEGRRAGPVLLFPEGYCTNNTHVLQFRKAVFTDDVTIYPIAIKQDARFGDSFWSEDLFYNYLIRLLTSWAAVYDIYYLDPQQKRSDETSDEFATRIQLLIANAIEKPAALFDGSVWYKPAERQKYRNALQLKCAWEVSSLMPPPSDAKRKEENEHKKVTFGFT</sequence>
<feature type="region of interest" description="Disordered" evidence="14">
    <location>
        <begin position="330"/>
        <end position="349"/>
    </location>
</feature>
<evidence type="ECO:0000313" key="18">
    <source>
        <dbReference type="WBParaSite" id="PDA_v2.g13657.t1"/>
    </source>
</evidence>
<dbReference type="GO" id="GO:0005783">
    <property type="term" value="C:endoplasmic reticulum"/>
    <property type="evidence" value="ECO:0007669"/>
    <property type="project" value="TreeGrafter"/>
</dbReference>
<comment type="pathway">
    <text evidence="13">Phospholipid metabolism.</text>
</comment>
<feature type="transmembrane region" description="Helical" evidence="15">
    <location>
        <begin position="59"/>
        <end position="77"/>
    </location>
</feature>
<keyword evidence="17" id="KW-1185">Reference proteome</keyword>
<feature type="domain" description="Phospholipid/glycerol acyltransferase" evidence="16">
    <location>
        <begin position="116"/>
        <end position="231"/>
    </location>
</feature>
<evidence type="ECO:0000256" key="2">
    <source>
        <dbReference type="ARBA" id="ARBA00005189"/>
    </source>
</evidence>
<comment type="similarity">
    <text evidence="3">Belongs to the 1-acyl-sn-glycerol-3-phosphate acyltransferase family.</text>
</comment>
<dbReference type="Proteomes" id="UP000887578">
    <property type="component" value="Unplaced"/>
</dbReference>
<dbReference type="WBParaSite" id="PDA_v2.g13657.t1">
    <property type="protein sequence ID" value="PDA_v2.g13657.t1"/>
    <property type="gene ID" value="PDA_v2.g13657"/>
</dbReference>
<evidence type="ECO:0000256" key="10">
    <source>
        <dbReference type="ARBA" id="ARBA00023209"/>
    </source>
</evidence>
<keyword evidence="7 15" id="KW-1133">Transmembrane helix</keyword>
<keyword evidence="11" id="KW-1208">Phospholipid metabolism</keyword>
<dbReference type="SUPFAM" id="SSF69593">
    <property type="entry name" value="Glycerol-3-phosphate (1)-acyltransferase"/>
    <property type="match status" value="1"/>
</dbReference>
<evidence type="ECO:0000256" key="11">
    <source>
        <dbReference type="ARBA" id="ARBA00023264"/>
    </source>
</evidence>
<evidence type="ECO:0000256" key="12">
    <source>
        <dbReference type="ARBA" id="ARBA00023315"/>
    </source>
</evidence>
<evidence type="ECO:0000256" key="7">
    <source>
        <dbReference type="ARBA" id="ARBA00022989"/>
    </source>
</evidence>
<keyword evidence="8" id="KW-0443">Lipid metabolism</keyword>
<proteinExistence type="inferred from homology"/>
<keyword evidence="5" id="KW-0808">Transferase</keyword>
<keyword evidence="12" id="KW-0012">Acyltransferase</keyword>
<evidence type="ECO:0000256" key="9">
    <source>
        <dbReference type="ARBA" id="ARBA00023136"/>
    </source>
</evidence>
<keyword evidence="4" id="KW-0444">Lipid biosynthesis</keyword>
<evidence type="ECO:0000256" key="3">
    <source>
        <dbReference type="ARBA" id="ARBA00008655"/>
    </source>
</evidence>
<evidence type="ECO:0000256" key="4">
    <source>
        <dbReference type="ARBA" id="ARBA00022516"/>
    </source>
</evidence>
<organism evidence="17 18">
    <name type="scientific">Panagrolaimus davidi</name>
    <dbReference type="NCBI Taxonomy" id="227884"/>
    <lineage>
        <taxon>Eukaryota</taxon>
        <taxon>Metazoa</taxon>
        <taxon>Ecdysozoa</taxon>
        <taxon>Nematoda</taxon>
        <taxon>Chromadorea</taxon>
        <taxon>Rhabditida</taxon>
        <taxon>Tylenchina</taxon>
        <taxon>Panagrolaimomorpha</taxon>
        <taxon>Panagrolaimoidea</taxon>
        <taxon>Panagrolaimidae</taxon>
        <taxon>Panagrolaimus</taxon>
    </lineage>
</organism>
<dbReference type="Pfam" id="PF01553">
    <property type="entry name" value="Acyltransferase"/>
    <property type="match status" value="1"/>
</dbReference>
<dbReference type="InterPro" id="IPR002123">
    <property type="entry name" value="Plipid/glycerol_acylTrfase"/>
</dbReference>
<evidence type="ECO:0000256" key="6">
    <source>
        <dbReference type="ARBA" id="ARBA00022692"/>
    </source>
</evidence>
<feature type="transmembrane region" description="Helical" evidence="15">
    <location>
        <begin position="35"/>
        <end position="53"/>
    </location>
</feature>
<dbReference type="InterPro" id="IPR045252">
    <property type="entry name" value="LPCAT1-like"/>
</dbReference>
<evidence type="ECO:0000256" key="15">
    <source>
        <dbReference type="SAM" id="Phobius"/>
    </source>
</evidence>
<accession>A0A914P6S5</accession>
<keyword evidence="6 15" id="KW-0812">Transmembrane</keyword>
<name>A0A914P6S5_9BILA</name>
<comment type="subcellular location">
    <subcellularLocation>
        <location evidence="1">Membrane</location>
    </subcellularLocation>
</comment>
<evidence type="ECO:0000256" key="8">
    <source>
        <dbReference type="ARBA" id="ARBA00023098"/>
    </source>
</evidence>
<dbReference type="PANTHER" id="PTHR23063">
    <property type="entry name" value="PHOSPHOLIPID ACYLTRANSFERASE"/>
    <property type="match status" value="1"/>
</dbReference>
<protein>
    <submittedName>
        <fullName evidence="18">Phospholipid/glycerol acyltransferase domain-containing protein</fullName>
    </submittedName>
</protein>
<dbReference type="AlphaFoldDB" id="A0A914P6S5"/>
<evidence type="ECO:0000256" key="5">
    <source>
        <dbReference type="ARBA" id="ARBA00022679"/>
    </source>
</evidence>
<evidence type="ECO:0000256" key="13">
    <source>
        <dbReference type="ARBA" id="ARBA00025707"/>
    </source>
</evidence>
<evidence type="ECO:0000313" key="17">
    <source>
        <dbReference type="Proteomes" id="UP000887578"/>
    </source>
</evidence>
<dbReference type="GO" id="GO:0008654">
    <property type="term" value="P:phospholipid biosynthetic process"/>
    <property type="evidence" value="ECO:0007669"/>
    <property type="project" value="UniProtKB-KW"/>
</dbReference>
<dbReference type="PANTHER" id="PTHR23063:SF6">
    <property type="entry name" value="PHOSPHOLIPID_GLYCEROL ACYLTRANSFERASE DOMAIN-CONTAINING PROTEIN"/>
    <property type="match status" value="1"/>
</dbReference>
<evidence type="ECO:0000259" key="16">
    <source>
        <dbReference type="SMART" id="SM00563"/>
    </source>
</evidence>
<dbReference type="CDD" id="cd07991">
    <property type="entry name" value="LPLAT_LPCAT1-like"/>
    <property type="match status" value="1"/>
</dbReference>
<keyword evidence="9 15" id="KW-0472">Membrane</keyword>
<evidence type="ECO:0000256" key="1">
    <source>
        <dbReference type="ARBA" id="ARBA00004370"/>
    </source>
</evidence>
<dbReference type="GO" id="GO:0004366">
    <property type="term" value="F:glycerol-3-phosphate O-acyltransferase activity"/>
    <property type="evidence" value="ECO:0007669"/>
    <property type="project" value="TreeGrafter"/>
</dbReference>
<dbReference type="GO" id="GO:0019432">
    <property type="term" value="P:triglyceride biosynthetic process"/>
    <property type="evidence" value="ECO:0007669"/>
    <property type="project" value="TreeGrafter"/>
</dbReference>
<dbReference type="SMART" id="SM00563">
    <property type="entry name" value="PlsC"/>
    <property type="match status" value="1"/>
</dbReference>
<feature type="compositionally biased region" description="Basic and acidic residues" evidence="14">
    <location>
        <begin position="332"/>
        <end position="343"/>
    </location>
</feature>
<dbReference type="GO" id="GO:0016020">
    <property type="term" value="C:membrane"/>
    <property type="evidence" value="ECO:0007669"/>
    <property type="project" value="UniProtKB-SubCell"/>
</dbReference>
<evidence type="ECO:0000256" key="14">
    <source>
        <dbReference type="SAM" id="MobiDB-lite"/>
    </source>
</evidence>
<comment type="pathway">
    <text evidence="2">Lipid metabolism.</text>
</comment>
<reference evidence="18" key="1">
    <citation type="submission" date="2022-11" db="UniProtKB">
        <authorList>
            <consortium name="WormBaseParasite"/>
        </authorList>
    </citation>
    <scope>IDENTIFICATION</scope>
</reference>